<keyword evidence="1" id="KW-1133">Transmembrane helix</keyword>
<evidence type="ECO:0000313" key="3">
    <source>
        <dbReference type="Proteomes" id="UP001626550"/>
    </source>
</evidence>
<sequence>MIKEDYATFNKNLRSFISAKAYEDGYDYCCSLLCQEKFPETALCYVLFNDVLLGLEFRSKSLSVPIELTAYVISQCLQLGISSSSLTDSANQLVRLNSFLQKFPDKSTQLYKQLKLLFYFHSSLFLHKKYPNIKPTPDSSALSVLSFVVSCSLDSPSCLNQNWFTSSLAKRLYYQSISAIIQSTILLQHHQSQSPLKSDEVIKLINENATCGSIGYEVFSNPKPFQYDSAVIEKHFQDLNKIENFDFHLFIWTLLHIHSSAATFGDPFFTKQRLTFLHRVLSSIFSQMKVFTYPSPGEVLSQGLVPCLMDLLTYSIITATSLVVSNGFILGVPILLLKQENFLKSEQIRLWALLSNGSSTE</sequence>
<name>A0ABD2PP57_9PLAT</name>
<comment type="caution">
    <text evidence="2">The sequence shown here is derived from an EMBL/GenBank/DDBJ whole genome shotgun (WGS) entry which is preliminary data.</text>
</comment>
<accession>A0ABD2PP57</accession>
<keyword evidence="1" id="KW-0812">Transmembrane</keyword>
<dbReference type="EMBL" id="JBJKFK010004109">
    <property type="protein sequence ID" value="KAL3309271.1"/>
    <property type="molecule type" value="Genomic_DNA"/>
</dbReference>
<protein>
    <submittedName>
        <fullName evidence="2">Uncharacterized protein</fullName>
    </submittedName>
</protein>
<organism evidence="2 3">
    <name type="scientific">Cichlidogyrus casuarinus</name>
    <dbReference type="NCBI Taxonomy" id="1844966"/>
    <lineage>
        <taxon>Eukaryota</taxon>
        <taxon>Metazoa</taxon>
        <taxon>Spiralia</taxon>
        <taxon>Lophotrochozoa</taxon>
        <taxon>Platyhelminthes</taxon>
        <taxon>Monogenea</taxon>
        <taxon>Monopisthocotylea</taxon>
        <taxon>Dactylogyridea</taxon>
        <taxon>Ancyrocephalidae</taxon>
        <taxon>Cichlidogyrus</taxon>
    </lineage>
</organism>
<feature type="transmembrane region" description="Helical" evidence="1">
    <location>
        <begin position="311"/>
        <end position="337"/>
    </location>
</feature>
<keyword evidence="3" id="KW-1185">Reference proteome</keyword>
<dbReference type="AlphaFoldDB" id="A0ABD2PP57"/>
<proteinExistence type="predicted"/>
<reference evidence="2 3" key="1">
    <citation type="submission" date="2024-11" db="EMBL/GenBank/DDBJ databases">
        <title>Adaptive evolution of stress response genes in parasites aligns with host niche diversity.</title>
        <authorList>
            <person name="Hahn C."/>
            <person name="Resl P."/>
        </authorList>
    </citation>
    <scope>NUCLEOTIDE SEQUENCE [LARGE SCALE GENOMIC DNA]</scope>
    <source>
        <strain evidence="2">EGGRZ-B1_66</strain>
        <tissue evidence="2">Body</tissue>
    </source>
</reference>
<gene>
    <name evidence="2" type="ORF">Ciccas_012185</name>
</gene>
<evidence type="ECO:0000256" key="1">
    <source>
        <dbReference type="SAM" id="Phobius"/>
    </source>
</evidence>
<evidence type="ECO:0000313" key="2">
    <source>
        <dbReference type="EMBL" id="KAL3309271.1"/>
    </source>
</evidence>
<keyword evidence="1" id="KW-0472">Membrane</keyword>
<dbReference type="Proteomes" id="UP001626550">
    <property type="component" value="Unassembled WGS sequence"/>
</dbReference>